<proteinExistence type="inferred from homology"/>
<comment type="caution">
    <text evidence="6">The sequence shown here is derived from an EMBL/GenBank/DDBJ whole genome shotgun (WGS) entry which is preliminary data.</text>
</comment>
<protein>
    <submittedName>
        <fullName evidence="6">DegT/DnrJ/EryC1/StrS family aminotransferase</fullName>
    </submittedName>
</protein>
<evidence type="ECO:0000256" key="4">
    <source>
        <dbReference type="PIRSR" id="PIRSR000390-2"/>
    </source>
</evidence>
<dbReference type="AlphaFoldDB" id="A0A850SWW2"/>
<sequence length="371" mass="41597">MFKPKHPIPVTQPFLPPLPEVTTFMQEIWDRKWLTNSGAFHKELEAHLARYLDVPYVALCANGTLALVIALQVLRVTGEVITTPFSFVATSHALWWNNIRPVFVDIEPEFCNLDPEKVESAITPKTTGILPVHVYGHPCKVDRLQEIADIYGLHLIYDAAHAFGVRMAGRSLADFGDLSVLSFHATKAFNTFEGGAIICHDARTYQRINYLKNFGFAGETTVVAPGINAKMNEFQAGMGLLQLQYMDEILAKRKAIAHRYMALLSGIDGISLLTPDPGVDYNHAYFPIFVDAAAFGRTRDDLYAHLKSYNYLCRRYFYPLISSFNMYKSLPGAEPSNLPTATRVAEEVLCLPIFPDLRLEHVDNIVDILSS</sequence>
<evidence type="ECO:0000256" key="5">
    <source>
        <dbReference type="RuleBase" id="RU004508"/>
    </source>
</evidence>
<dbReference type="Gene3D" id="3.40.640.10">
    <property type="entry name" value="Type I PLP-dependent aspartate aminotransferase-like (Major domain)"/>
    <property type="match status" value="1"/>
</dbReference>
<dbReference type="CDD" id="cd00616">
    <property type="entry name" value="AHBA_syn"/>
    <property type="match status" value="1"/>
</dbReference>
<dbReference type="Pfam" id="PF01041">
    <property type="entry name" value="DegT_DnrJ_EryC1"/>
    <property type="match status" value="1"/>
</dbReference>
<evidence type="ECO:0000256" key="2">
    <source>
        <dbReference type="ARBA" id="ARBA00037999"/>
    </source>
</evidence>
<dbReference type="GO" id="GO:0008483">
    <property type="term" value="F:transaminase activity"/>
    <property type="evidence" value="ECO:0007669"/>
    <property type="project" value="UniProtKB-KW"/>
</dbReference>
<dbReference type="EMBL" id="JACADJ010000046">
    <property type="protein sequence ID" value="NWH05804.1"/>
    <property type="molecule type" value="Genomic_DNA"/>
</dbReference>
<dbReference type="InterPro" id="IPR015421">
    <property type="entry name" value="PyrdxlP-dep_Trfase_major"/>
</dbReference>
<dbReference type="PANTHER" id="PTHR30244">
    <property type="entry name" value="TRANSAMINASE"/>
    <property type="match status" value="1"/>
</dbReference>
<accession>A0A850SWW2</accession>
<organism evidence="6 7">
    <name type="scientific">Desulfobacter latus</name>
    <dbReference type="NCBI Taxonomy" id="2292"/>
    <lineage>
        <taxon>Bacteria</taxon>
        <taxon>Pseudomonadati</taxon>
        <taxon>Thermodesulfobacteriota</taxon>
        <taxon>Desulfobacteria</taxon>
        <taxon>Desulfobacterales</taxon>
        <taxon>Desulfobacteraceae</taxon>
        <taxon>Desulfobacter</taxon>
    </lineage>
</organism>
<keyword evidence="6" id="KW-0808">Transferase</keyword>
<name>A0A850SWW2_9BACT</name>
<dbReference type="Proteomes" id="UP000553343">
    <property type="component" value="Unassembled WGS sequence"/>
</dbReference>
<dbReference type="GO" id="GO:0000271">
    <property type="term" value="P:polysaccharide biosynthetic process"/>
    <property type="evidence" value="ECO:0007669"/>
    <property type="project" value="TreeGrafter"/>
</dbReference>
<keyword evidence="1 4" id="KW-0663">Pyridoxal phosphate</keyword>
<gene>
    <name evidence="6" type="ORF">HXW94_12545</name>
</gene>
<keyword evidence="7" id="KW-1185">Reference proteome</keyword>
<evidence type="ECO:0000256" key="3">
    <source>
        <dbReference type="PIRSR" id="PIRSR000390-1"/>
    </source>
</evidence>
<comment type="similarity">
    <text evidence="2 5">Belongs to the DegT/DnrJ/EryC1 family.</text>
</comment>
<evidence type="ECO:0000256" key="1">
    <source>
        <dbReference type="ARBA" id="ARBA00022898"/>
    </source>
</evidence>
<dbReference type="PANTHER" id="PTHR30244:SF9">
    <property type="entry name" value="PROTEIN RV3402C"/>
    <property type="match status" value="1"/>
</dbReference>
<feature type="modified residue" description="N6-(pyridoxal phosphate)lysine" evidence="4">
    <location>
        <position position="187"/>
    </location>
</feature>
<reference evidence="6 7" key="1">
    <citation type="submission" date="2020-06" db="EMBL/GenBank/DDBJ databases">
        <title>High-quality draft genome of sulfate reducer Desulfobacter latus type strain AcrS2 isolated from marine sediment.</title>
        <authorList>
            <person name="Hoppe M."/>
            <person name="Larsen C.K."/>
            <person name="Marshall I.P.G."/>
            <person name="Schramm A."/>
            <person name="Marietou A.G."/>
        </authorList>
    </citation>
    <scope>NUCLEOTIDE SEQUENCE [LARGE SCALE GENOMIC DNA]</scope>
    <source>
        <strain evidence="6 7">AcRS2</strain>
    </source>
</reference>
<dbReference type="PIRSF" id="PIRSF000390">
    <property type="entry name" value="PLP_StrS"/>
    <property type="match status" value="1"/>
</dbReference>
<dbReference type="Gene3D" id="3.90.1150.10">
    <property type="entry name" value="Aspartate Aminotransferase, domain 1"/>
    <property type="match status" value="1"/>
</dbReference>
<dbReference type="InterPro" id="IPR000653">
    <property type="entry name" value="DegT/StrS_aminotransferase"/>
</dbReference>
<dbReference type="InterPro" id="IPR015424">
    <property type="entry name" value="PyrdxlP-dep_Trfase"/>
</dbReference>
<dbReference type="SUPFAM" id="SSF53383">
    <property type="entry name" value="PLP-dependent transferases"/>
    <property type="match status" value="1"/>
</dbReference>
<dbReference type="InterPro" id="IPR015422">
    <property type="entry name" value="PyrdxlP-dep_Trfase_small"/>
</dbReference>
<evidence type="ECO:0000313" key="7">
    <source>
        <dbReference type="Proteomes" id="UP000553343"/>
    </source>
</evidence>
<keyword evidence="6" id="KW-0032">Aminotransferase</keyword>
<dbReference type="GO" id="GO:0030170">
    <property type="term" value="F:pyridoxal phosphate binding"/>
    <property type="evidence" value="ECO:0007669"/>
    <property type="project" value="TreeGrafter"/>
</dbReference>
<evidence type="ECO:0000313" key="6">
    <source>
        <dbReference type="EMBL" id="NWH05804.1"/>
    </source>
</evidence>
<dbReference type="RefSeq" id="WP_178367258.1">
    <property type="nucleotide sequence ID" value="NZ_JACADJ010000046.1"/>
</dbReference>
<feature type="active site" description="Proton acceptor" evidence="3">
    <location>
        <position position="187"/>
    </location>
</feature>